<gene>
    <name evidence="1" type="ORF">COLO4_29303</name>
</gene>
<sequence>MKTLASLNASSNPARALMHAKLFKFKLGLLESF</sequence>
<proteinExistence type="predicted"/>
<protein>
    <submittedName>
        <fullName evidence="1">Uncharacterized protein</fullName>
    </submittedName>
</protein>
<keyword evidence="2" id="KW-1185">Reference proteome</keyword>
<organism evidence="1 2">
    <name type="scientific">Corchorus olitorius</name>
    <dbReference type="NCBI Taxonomy" id="93759"/>
    <lineage>
        <taxon>Eukaryota</taxon>
        <taxon>Viridiplantae</taxon>
        <taxon>Streptophyta</taxon>
        <taxon>Embryophyta</taxon>
        <taxon>Tracheophyta</taxon>
        <taxon>Spermatophyta</taxon>
        <taxon>Magnoliopsida</taxon>
        <taxon>eudicotyledons</taxon>
        <taxon>Gunneridae</taxon>
        <taxon>Pentapetalae</taxon>
        <taxon>rosids</taxon>
        <taxon>malvids</taxon>
        <taxon>Malvales</taxon>
        <taxon>Malvaceae</taxon>
        <taxon>Grewioideae</taxon>
        <taxon>Apeibeae</taxon>
        <taxon>Corchorus</taxon>
    </lineage>
</organism>
<accession>A0A1R3HFH2</accession>
<comment type="caution">
    <text evidence="1">The sequence shown here is derived from an EMBL/GenBank/DDBJ whole genome shotgun (WGS) entry which is preliminary data.</text>
</comment>
<dbReference type="EMBL" id="AWUE01020295">
    <property type="protein sequence ID" value="OMO69045.1"/>
    <property type="molecule type" value="Genomic_DNA"/>
</dbReference>
<evidence type="ECO:0000313" key="1">
    <source>
        <dbReference type="EMBL" id="OMO69045.1"/>
    </source>
</evidence>
<dbReference type="Proteomes" id="UP000187203">
    <property type="component" value="Unassembled WGS sequence"/>
</dbReference>
<evidence type="ECO:0000313" key="2">
    <source>
        <dbReference type="Proteomes" id="UP000187203"/>
    </source>
</evidence>
<reference evidence="2" key="1">
    <citation type="submission" date="2013-09" db="EMBL/GenBank/DDBJ databases">
        <title>Corchorus olitorius genome sequencing.</title>
        <authorList>
            <person name="Alam M."/>
            <person name="Haque M.S."/>
            <person name="Islam M.S."/>
            <person name="Emdad E.M."/>
            <person name="Islam M.M."/>
            <person name="Ahmed B."/>
            <person name="Halim A."/>
            <person name="Hossen Q.M.M."/>
            <person name="Hossain M.Z."/>
            <person name="Ahmed R."/>
            <person name="Khan M.M."/>
            <person name="Islam R."/>
            <person name="Rashid M.M."/>
            <person name="Khan S.A."/>
            <person name="Rahman M.S."/>
            <person name="Alam M."/>
            <person name="Yahiya A.S."/>
            <person name="Khan M.S."/>
            <person name="Azam M.S."/>
            <person name="Haque T."/>
            <person name="Lashkar M.Z.H."/>
            <person name="Akhand A.I."/>
            <person name="Morshed G."/>
            <person name="Roy S."/>
            <person name="Uddin K.S."/>
            <person name="Rabeya T."/>
            <person name="Hossain A.S."/>
            <person name="Chowdhury A."/>
            <person name="Snigdha A.R."/>
            <person name="Mortoza M.S."/>
            <person name="Matin S.A."/>
            <person name="Hoque S.M.E."/>
            <person name="Islam M.K."/>
            <person name="Roy D.K."/>
            <person name="Haider R."/>
            <person name="Moosa M.M."/>
            <person name="Elias S.M."/>
            <person name="Hasan A.M."/>
            <person name="Jahan S."/>
            <person name="Shafiuddin M."/>
            <person name="Mahmood N."/>
            <person name="Shommy N.S."/>
        </authorList>
    </citation>
    <scope>NUCLEOTIDE SEQUENCE [LARGE SCALE GENOMIC DNA]</scope>
    <source>
        <strain evidence="2">cv. O-4</strain>
    </source>
</reference>
<dbReference type="AlphaFoldDB" id="A0A1R3HFH2"/>
<name>A0A1R3HFH2_9ROSI</name>